<dbReference type="FunFam" id="3.40.50.1100:FF:000118">
    <property type="entry name" value="Related to CYS4-cystathionine beta-synthase"/>
    <property type="match status" value="1"/>
</dbReference>
<evidence type="ECO:0000259" key="7">
    <source>
        <dbReference type="Pfam" id="PF00291"/>
    </source>
</evidence>
<comment type="pathway">
    <text evidence="2">Amino-acid biosynthesis; L-cysteine biosynthesis; L-cysteine from L-homocysteine and L-serine: step 1/2.</text>
</comment>
<dbReference type="InterPro" id="IPR050214">
    <property type="entry name" value="Cys_Synth/Cystath_Beta-Synth"/>
</dbReference>
<evidence type="ECO:0000313" key="9">
    <source>
        <dbReference type="Proteomes" id="UP000297245"/>
    </source>
</evidence>
<dbReference type="SUPFAM" id="SSF53686">
    <property type="entry name" value="Tryptophan synthase beta subunit-like PLP-dependent enzymes"/>
    <property type="match status" value="1"/>
</dbReference>
<evidence type="ECO:0000256" key="6">
    <source>
        <dbReference type="ARBA" id="ARBA00047490"/>
    </source>
</evidence>
<evidence type="ECO:0000313" key="8">
    <source>
        <dbReference type="EMBL" id="THU87973.1"/>
    </source>
</evidence>
<dbReference type="Pfam" id="PF00291">
    <property type="entry name" value="PALP"/>
    <property type="match status" value="1"/>
</dbReference>
<evidence type="ECO:0000256" key="5">
    <source>
        <dbReference type="ARBA" id="ARBA00022898"/>
    </source>
</evidence>
<dbReference type="PANTHER" id="PTHR10314">
    <property type="entry name" value="CYSTATHIONINE BETA-SYNTHASE"/>
    <property type="match status" value="1"/>
</dbReference>
<name>A0A4S8LGV0_DENBC</name>
<dbReference type="CDD" id="cd01561">
    <property type="entry name" value="CBS_like"/>
    <property type="match status" value="1"/>
</dbReference>
<evidence type="ECO:0000256" key="3">
    <source>
        <dbReference type="ARBA" id="ARBA00007103"/>
    </source>
</evidence>
<dbReference type="OrthoDB" id="10259545at2759"/>
<organism evidence="8 9">
    <name type="scientific">Dendrothele bispora (strain CBS 962.96)</name>
    <dbReference type="NCBI Taxonomy" id="1314807"/>
    <lineage>
        <taxon>Eukaryota</taxon>
        <taxon>Fungi</taxon>
        <taxon>Dikarya</taxon>
        <taxon>Basidiomycota</taxon>
        <taxon>Agaricomycotina</taxon>
        <taxon>Agaricomycetes</taxon>
        <taxon>Agaricomycetidae</taxon>
        <taxon>Agaricales</taxon>
        <taxon>Agaricales incertae sedis</taxon>
        <taxon>Dendrothele</taxon>
    </lineage>
</organism>
<keyword evidence="5" id="KW-0663">Pyridoxal phosphate</keyword>
<dbReference type="GO" id="GO:0006535">
    <property type="term" value="P:cysteine biosynthetic process from serine"/>
    <property type="evidence" value="ECO:0007669"/>
    <property type="project" value="InterPro"/>
</dbReference>
<comment type="cofactor">
    <cofactor evidence="1">
        <name>pyridoxal 5'-phosphate</name>
        <dbReference type="ChEBI" id="CHEBI:597326"/>
    </cofactor>
</comment>
<keyword evidence="9" id="KW-1185">Reference proteome</keyword>
<evidence type="ECO:0000256" key="2">
    <source>
        <dbReference type="ARBA" id="ARBA00005003"/>
    </source>
</evidence>
<dbReference type="EMBL" id="ML179427">
    <property type="protein sequence ID" value="THU87973.1"/>
    <property type="molecule type" value="Genomic_DNA"/>
</dbReference>
<dbReference type="FunFam" id="3.40.50.1100:FF:000003">
    <property type="entry name" value="Cystathionine beta-synthase"/>
    <property type="match status" value="1"/>
</dbReference>
<sequence>MPRILNNALEAVGNTPLIRLDKVAKHYDLRCNLLGKVEYMSAGGSVKDRIAKAMVEAAEREGKLIPGKSVVIEPTSGNTGIGLAMACAIKGYSVIICMPEKMSLEKEAALRALGAEVVRTPTEAPWDSPESHIGVAQKLQREIPGGVILDQYRNANNPLAHELTTGPEIIEAVVSTPTTPEQPSSEKVDVLIASAGTGGTVTGISRAIKKKHNKECIVVGVDPEGSILAYPDTLNSKHQGESYVVEGIGYDFIPDVLSRDPVDVDAWIKTNDDEAFAAVQVIMKNEGLLVGGSSGSALIGAIKWLKETKEGREVAEKEEKNVVLILPDGIRNYIGKEWFLNGAMRGERSPLADTIAKVTKGQGQAQNKVNGVNGKL</sequence>
<evidence type="ECO:0000256" key="4">
    <source>
        <dbReference type="ARBA" id="ARBA00012041"/>
    </source>
</evidence>
<comment type="catalytic activity">
    <reaction evidence="6">
        <text>L-homocysteine + L-serine = L,L-cystathionine + H2O</text>
        <dbReference type="Rhea" id="RHEA:10112"/>
        <dbReference type="ChEBI" id="CHEBI:15377"/>
        <dbReference type="ChEBI" id="CHEBI:33384"/>
        <dbReference type="ChEBI" id="CHEBI:58161"/>
        <dbReference type="ChEBI" id="CHEBI:58199"/>
        <dbReference type="EC" id="4.2.1.22"/>
    </reaction>
</comment>
<gene>
    <name evidence="8" type="ORF">K435DRAFT_680700</name>
</gene>
<protein>
    <recommendedName>
        <fullName evidence="4">cystathionine beta-synthase</fullName>
        <ecNumber evidence="4">4.2.1.22</ecNumber>
    </recommendedName>
</protein>
<dbReference type="GO" id="GO:0004122">
    <property type="term" value="F:cystathionine beta-synthase activity"/>
    <property type="evidence" value="ECO:0007669"/>
    <property type="project" value="UniProtKB-EC"/>
</dbReference>
<dbReference type="AlphaFoldDB" id="A0A4S8LGV0"/>
<dbReference type="InterPro" id="IPR036052">
    <property type="entry name" value="TrpB-like_PALP_sf"/>
</dbReference>
<accession>A0A4S8LGV0</accession>
<dbReference type="InterPro" id="IPR001926">
    <property type="entry name" value="TrpB-like_PALP"/>
</dbReference>
<dbReference type="InterPro" id="IPR001216">
    <property type="entry name" value="P-phosphate_BS"/>
</dbReference>
<feature type="domain" description="Tryptophan synthase beta chain-like PALP" evidence="7">
    <location>
        <begin position="10"/>
        <end position="328"/>
    </location>
</feature>
<dbReference type="Gene3D" id="3.40.50.1100">
    <property type="match status" value="2"/>
</dbReference>
<dbReference type="Proteomes" id="UP000297245">
    <property type="component" value="Unassembled WGS sequence"/>
</dbReference>
<evidence type="ECO:0000256" key="1">
    <source>
        <dbReference type="ARBA" id="ARBA00001933"/>
    </source>
</evidence>
<reference evidence="8 9" key="1">
    <citation type="journal article" date="2019" name="Nat. Ecol. Evol.">
        <title>Megaphylogeny resolves global patterns of mushroom evolution.</title>
        <authorList>
            <person name="Varga T."/>
            <person name="Krizsan K."/>
            <person name="Foldi C."/>
            <person name="Dima B."/>
            <person name="Sanchez-Garcia M."/>
            <person name="Sanchez-Ramirez S."/>
            <person name="Szollosi G.J."/>
            <person name="Szarkandi J.G."/>
            <person name="Papp V."/>
            <person name="Albert L."/>
            <person name="Andreopoulos W."/>
            <person name="Angelini C."/>
            <person name="Antonin V."/>
            <person name="Barry K.W."/>
            <person name="Bougher N.L."/>
            <person name="Buchanan P."/>
            <person name="Buyck B."/>
            <person name="Bense V."/>
            <person name="Catcheside P."/>
            <person name="Chovatia M."/>
            <person name="Cooper J."/>
            <person name="Damon W."/>
            <person name="Desjardin D."/>
            <person name="Finy P."/>
            <person name="Geml J."/>
            <person name="Haridas S."/>
            <person name="Hughes K."/>
            <person name="Justo A."/>
            <person name="Karasinski D."/>
            <person name="Kautmanova I."/>
            <person name="Kiss B."/>
            <person name="Kocsube S."/>
            <person name="Kotiranta H."/>
            <person name="LaButti K.M."/>
            <person name="Lechner B.E."/>
            <person name="Liimatainen K."/>
            <person name="Lipzen A."/>
            <person name="Lukacs Z."/>
            <person name="Mihaltcheva S."/>
            <person name="Morgado L.N."/>
            <person name="Niskanen T."/>
            <person name="Noordeloos M.E."/>
            <person name="Ohm R.A."/>
            <person name="Ortiz-Santana B."/>
            <person name="Ovrebo C."/>
            <person name="Racz N."/>
            <person name="Riley R."/>
            <person name="Savchenko A."/>
            <person name="Shiryaev A."/>
            <person name="Soop K."/>
            <person name="Spirin V."/>
            <person name="Szebenyi C."/>
            <person name="Tomsovsky M."/>
            <person name="Tulloss R.E."/>
            <person name="Uehling J."/>
            <person name="Grigoriev I.V."/>
            <person name="Vagvolgyi C."/>
            <person name="Papp T."/>
            <person name="Martin F.M."/>
            <person name="Miettinen O."/>
            <person name="Hibbett D.S."/>
            <person name="Nagy L.G."/>
        </authorList>
    </citation>
    <scope>NUCLEOTIDE SEQUENCE [LARGE SCALE GENOMIC DNA]</scope>
    <source>
        <strain evidence="8 9">CBS 962.96</strain>
    </source>
</reference>
<proteinExistence type="inferred from homology"/>
<comment type="similarity">
    <text evidence="3">Belongs to the cysteine synthase/cystathionine beta-synthase family.</text>
</comment>
<dbReference type="PROSITE" id="PS00901">
    <property type="entry name" value="CYS_SYNTHASE"/>
    <property type="match status" value="1"/>
</dbReference>
<dbReference type="EC" id="4.2.1.22" evidence="4"/>